<feature type="binding site" evidence="9">
    <location>
        <position position="44"/>
    </location>
    <ligand>
        <name>Mg(2+)</name>
        <dbReference type="ChEBI" id="CHEBI:18420"/>
    </ligand>
</feature>
<evidence type="ECO:0000256" key="2">
    <source>
        <dbReference type="ARBA" id="ARBA00022598"/>
    </source>
</evidence>
<comment type="similarity">
    <text evidence="9">Belongs to the dethiobiotin synthetase family.</text>
</comment>
<feature type="binding site" evidence="9">
    <location>
        <position position="17"/>
    </location>
    <ligand>
        <name>Mg(2+)</name>
        <dbReference type="ChEBI" id="CHEBI:18420"/>
    </ligand>
</feature>
<keyword evidence="11" id="KW-1185">Reference proteome</keyword>
<dbReference type="PANTHER" id="PTHR43210">
    <property type="entry name" value="DETHIOBIOTIN SYNTHETASE"/>
    <property type="match status" value="1"/>
</dbReference>
<keyword evidence="1 9" id="KW-0963">Cytoplasm</keyword>
<comment type="catalytic activity">
    <reaction evidence="9">
        <text>(7R,8S)-7,8-diammoniononanoate + CO2 + ATP = (4R,5S)-dethiobiotin + ADP + phosphate + 3 H(+)</text>
        <dbReference type="Rhea" id="RHEA:15805"/>
        <dbReference type="ChEBI" id="CHEBI:15378"/>
        <dbReference type="ChEBI" id="CHEBI:16526"/>
        <dbReference type="ChEBI" id="CHEBI:30616"/>
        <dbReference type="ChEBI" id="CHEBI:43474"/>
        <dbReference type="ChEBI" id="CHEBI:149469"/>
        <dbReference type="ChEBI" id="CHEBI:149473"/>
        <dbReference type="ChEBI" id="CHEBI:456216"/>
        <dbReference type="EC" id="6.3.3.3"/>
    </reaction>
</comment>
<evidence type="ECO:0000256" key="1">
    <source>
        <dbReference type="ARBA" id="ARBA00022490"/>
    </source>
</evidence>
<dbReference type="RefSeq" id="WP_172236805.1">
    <property type="nucleotide sequence ID" value="NZ_JABFDP010000012.1"/>
</dbReference>
<evidence type="ECO:0000256" key="8">
    <source>
        <dbReference type="ARBA" id="ARBA00047386"/>
    </source>
</evidence>
<dbReference type="PIRSF" id="PIRSF006755">
    <property type="entry name" value="DTB_synth"/>
    <property type="match status" value="1"/>
</dbReference>
<name>A0ABS5G6G6_9BRAD</name>
<evidence type="ECO:0000313" key="10">
    <source>
        <dbReference type="EMBL" id="MBR1136924.1"/>
    </source>
</evidence>
<dbReference type="Pfam" id="PF13500">
    <property type="entry name" value="AAA_26"/>
    <property type="match status" value="1"/>
</dbReference>
<feature type="binding site" evidence="9">
    <location>
        <begin position="13"/>
        <end position="18"/>
    </location>
    <ligand>
        <name>ATP</name>
        <dbReference type="ChEBI" id="CHEBI:30616"/>
    </ligand>
</feature>
<comment type="catalytic activity">
    <reaction evidence="8">
        <text>(7R,8S)-8-amino-7-(carboxyamino)nonanoate + ATP = (4R,5S)-dethiobiotin + ADP + phosphate + H(+)</text>
        <dbReference type="Rhea" id="RHEA:63684"/>
        <dbReference type="ChEBI" id="CHEBI:15378"/>
        <dbReference type="ChEBI" id="CHEBI:30616"/>
        <dbReference type="ChEBI" id="CHEBI:43474"/>
        <dbReference type="ChEBI" id="CHEBI:149470"/>
        <dbReference type="ChEBI" id="CHEBI:149473"/>
        <dbReference type="ChEBI" id="CHEBI:456216"/>
    </reaction>
</comment>
<keyword evidence="4 9" id="KW-0547">Nucleotide-binding</keyword>
<feature type="binding site" evidence="9">
    <location>
        <begin position="101"/>
        <end position="104"/>
    </location>
    <ligand>
        <name>ATP</name>
        <dbReference type="ChEBI" id="CHEBI:30616"/>
    </ligand>
</feature>
<keyword evidence="2 9" id="KW-0436">Ligase</keyword>
<comment type="cofactor">
    <cofactor evidence="9">
        <name>Mg(2+)</name>
        <dbReference type="ChEBI" id="CHEBI:18420"/>
    </cofactor>
</comment>
<evidence type="ECO:0000256" key="4">
    <source>
        <dbReference type="ARBA" id="ARBA00022741"/>
    </source>
</evidence>
<feature type="binding site" evidence="9">
    <location>
        <begin position="185"/>
        <end position="187"/>
    </location>
    <ligand>
        <name>ATP</name>
        <dbReference type="ChEBI" id="CHEBI:30616"/>
    </ligand>
</feature>
<evidence type="ECO:0000256" key="9">
    <source>
        <dbReference type="HAMAP-Rule" id="MF_00336"/>
    </source>
</evidence>
<comment type="subcellular location">
    <subcellularLocation>
        <location evidence="9">Cytoplasm</location>
    </subcellularLocation>
</comment>
<evidence type="ECO:0000256" key="5">
    <source>
        <dbReference type="ARBA" id="ARBA00022756"/>
    </source>
</evidence>
<comment type="function">
    <text evidence="9">Catalyzes a mechanistically unusual reaction, the ATP-dependent insertion of CO2 between the N7 and N8 nitrogen atoms of 7,8-diaminopelargonic acid (DAPA, also called 7,8-diammoniononanoate) to form a ureido ring.</text>
</comment>
<feature type="binding site" evidence="9">
    <location>
        <position position="44"/>
    </location>
    <ligand>
        <name>ATP</name>
        <dbReference type="ChEBI" id="CHEBI:30616"/>
    </ligand>
</feature>
<sequence length="210" mass="22389">MAQRIVVTGTDTGIGKTVFAAALTDLLGACYWKPVQAGLAEETDSRRVQRLADLADDRLLPEAYRLAAPASPHLAARLDGVSIDPLCLNPPDTGGRPLVIEGAGGVMVPLTADTLYLDVFARWQWPVVLCARTSLGTINHSLLSLAALRSRGIAVLGVAFIGDANADSEETICRLGAVKRLGRLPWLPELTARSLQHAVAAEFRRADFAP</sequence>
<comment type="subunit">
    <text evidence="9">Homodimer.</text>
</comment>
<dbReference type="InterPro" id="IPR004472">
    <property type="entry name" value="DTB_synth_BioD"/>
</dbReference>
<reference evidence="11" key="1">
    <citation type="journal article" date="2021" name="ISME J.">
        <title>Evolutionary origin and ecological implication of a unique nif island in free-living Bradyrhizobium lineages.</title>
        <authorList>
            <person name="Tao J."/>
        </authorList>
    </citation>
    <scope>NUCLEOTIDE SEQUENCE [LARGE SCALE GENOMIC DNA]</scope>
    <source>
        <strain evidence="11">SZCCT0094</strain>
    </source>
</reference>
<comment type="pathway">
    <text evidence="9">Cofactor biosynthesis; biotin biosynthesis; biotin from 7,8-diaminononanoate: step 1/2.</text>
</comment>
<dbReference type="CDD" id="cd03109">
    <property type="entry name" value="DTBS"/>
    <property type="match status" value="1"/>
</dbReference>
<dbReference type="PANTHER" id="PTHR43210:SF2">
    <property type="entry name" value="ATP-DEPENDENT DETHIOBIOTIN SYNTHETASE BIOD 2"/>
    <property type="match status" value="1"/>
</dbReference>
<feature type="active site" evidence="9">
    <location>
        <position position="33"/>
    </location>
</feature>
<dbReference type="Gene3D" id="3.40.50.300">
    <property type="entry name" value="P-loop containing nucleotide triphosphate hydrolases"/>
    <property type="match status" value="1"/>
</dbReference>
<dbReference type="Proteomes" id="UP001314635">
    <property type="component" value="Unassembled WGS sequence"/>
</dbReference>
<dbReference type="EMBL" id="JAFCLK010000012">
    <property type="protein sequence ID" value="MBR1136924.1"/>
    <property type="molecule type" value="Genomic_DNA"/>
</dbReference>
<gene>
    <name evidence="9 10" type="primary">bioD</name>
    <name evidence="10" type="ORF">JQ619_14205</name>
</gene>
<proteinExistence type="inferred from homology"/>
<protein>
    <recommendedName>
        <fullName evidence="9">ATP-dependent dethiobiotin synthetase BioD</fullName>
        <ecNumber evidence="9">6.3.3.3</ecNumber>
    </recommendedName>
    <alternativeName>
        <fullName evidence="9">DTB synthetase</fullName>
        <shortName evidence="9">DTBS</shortName>
    </alternativeName>
    <alternativeName>
        <fullName evidence="9">Dethiobiotin synthase</fullName>
    </alternativeName>
</protein>
<evidence type="ECO:0000256" key="7">
    <source>
        <dbReference type="ARBA" id="ARBA00022842"/>
    </source>
</evidence>
<dbReference type="NCBIfam" id="TIGR00347">
    <property type="entry name" value="bioD"/>
    <property type="match status" value="1"/>
</dbReference>
<keyword evidence="5 9" id="KW-0093">Biotin biosynthesis</keyword>
<keyword evidence="7 9" id="KW-0460">Magnesium</keyword>
<dbReference type="EC" id="6.3.3.3" evidence="9"/>
<evidence type="ECO:0000256" key="6">
    <source>
        <dbReference type="ARBA" id="ARBA00022840"/>
    </source>
</evidence>
<evidence type="ECO:0000313" key="11">
    <source>
        <dbReference type="Proteomes" id="UP001314635"/>
    </source>
</evidence>
<accession>A0ABS5G6G6</accession>
<feature type="binding site" evidence="9">
    <location>
        <position position="101"/>
    </location>
    <ligand>
        <name>Mg(2+)</name>
        <dbReference type="ChEBI" id="CHEBI:18420"/>
    </ligand>
</feature>
<dbReference type="GO" id="GO:0004141">
    <property type="term" value="F:dethiobiotin synthase activity"/>
    <property type="evidence" value="ECO:0007669"/>
    <property type="project" value="UniProtKB-EC"/>
</dbReference>
<dbReference type="InterPro" id="IPR027417">
    <property type="entry name" value="P-loop_NTPase"/>
</dbReference>
<keyword evidence="6 9" id="KW-0067">ATP-binding</keyword>
<comment type="caution">
    <text evidence="9">Lacks conserved residue(s) required for the propagation of feature annotation.</text>
</comment>
<evidence type="ECO:0000256" key="3">
    <source>
        <dbReference type="ARBA" id="ARBA00022723"/>
    </source>
</evidence>
<comment type="caution">
    <text evidence="10">The sequence shown here is derived from an EMBL/GenBank/DDBJ whole genome shotgun (WGS) entry which is preliminary data.</text>
</comment>
<organism evidence="10 11">
    <name type="scientific">Bradyrhizobium denitrificans</name>
    <dbReference type="NCBI Taxonomy" id="2734912"/>
    <lineage>
        <taxon>Bacteria</taxon>
        <taxon>Pseudomonadati</taxon>
        <taxon>Pseudomonadota</taxon>
        <taxon>Alphaproteobacteria</taxon>
        <taxon>Hyphomicrobiales</taxon>
        <taxon>Nitrobacteraceae</taxon>
        <taxon>Bradyrhizobium</taxon>
    </lineage>
</organism>
<dbReference type="SUPFAM" id="SSF52540">
    <property type="entry name" value="P-loop containing nucleoside triphosphate hydrolases"/>
    <property type="match status" value="1"/>
</dbReference>
<keyword evidence="3 9" id="KW-0479">Metal-binding</keyword>
<dbReference type="HAMAP" id="MF_00336">
    <property type="entry name" value="BioD"/>
    <property type="match status" value="1"/>
</dbReference>